<evidence type="ECO:0000313" key="2">
    <source>
        <dbReference type="Proteomes" id="UP001152320"/>
    </source>
</evidence>
<name>A0A9Q1BJQ1_HOLLE</name>
<gene>
    <name evidence="1" type="ORF">HOLleu_29939</name>
</gene>
<dbReference type="Proteomes" id="UP001152320">
    <property type="component" value="Chromosome 15"/>
</dbReference>
<dbReference type="AlphaFoldDB" id="A0A9Q1BJQ1"/>
<proteinExistence type="predicted"/>
<protein>
    <submittedName>
        <fullName evidence="1">Uncharacterized protein</fullName>
    </submittedName>
</protein>
<accession>A0A9Q1BJQ1</accession>
<dbReference type="EMBL" id="JAIZAY010000015">
    <property type="protein sequence ID" value="KAJ8027864.1"/>
    <property type="molecule type" value="Genomic_DNA"/>
</dbReference>
<organism evidence="1 2">
    <name type="scientific">Holothuria leucospilota</name>
    <name type="common">Black long sea cucumber</name>
    <name type="synonym">Mertensiothuria leucospilota</name>
    <dbReference type="NCBI Taxonomy" id="206669"/>
    <lineage>
        <taxon>Eukaryota</taxon>
        <taxon>Metazoa</taxon>
        <taxon>Echinodermata</taxon>
        <taxon>Eleutherozoa</taxon>
        <taxon>Echinozoa</taxon>
        <taxon>Holothuroidea</taxon>
        <taxon>Aspidochirotacea</taxon>
        <taxon>Aspidochirotida</taxon>
        <taxon>Holothuriidae</taxon>
        <taxon>Holothuria</taxon>
    </lineage>
</organism>
<keyword evidence="2" id="KW-1185">Reference proteome</keyword>
<evidence type="ECO:0000313" key="1">
    <source>
        <dbReference type="EMBL" id="KAJ8027864.1"/>
    </source>
</evidence>
<comment type="caution">
    <text evidence="1">The sequence shown here is derived from an EMBL/GenBank/DDBJ whole genome shotgun (WGS) entry which is preliminary data.</text>
</comment>
<reference evidence="1" key="1">
    <citation type="submission" date="2021-10" db="EMBL/GenBank/DDBJ databases">
        <title>Tropical sea cucumber genome reveals ecological adaptation and Cuvierian tubules defense mechanism.</title>
        <authorList>
            <person name="Chen T."/>
        </authorList>
    </citation>
    <scope>NUCLEOTIDE SEQUENCE</scope>
    <source>
        <strain evidence="1">Nanhai2018</strain>
        <tissue evidence="1">Muscle</tissue>
    </source>
</reference>
<sequence>MLKNPSMDELQMNVATLGLTTSRSQPLADQGPSQTYGLPRTLSHLWLIEDPLKPLSYQGPSQTSGLSWTLSNLRIIKDPL</sequence>